<protein>
    <submittedName>
        <fullName evidence="3">Tricarboxylate transport membrane protein TctA</fullName>
    </submittedName>
</protein>
<evidence type="ECO:0000313" key="3">
    <source>
        <dbReference type="EMBL" id="GAL30770.1"/>
    </source>
</evidence>
<accession>A0ABQ0JQY6</accession>
<feature type="transmembrane region" description="Helical" evidence="1">
    <location>
        <begin position="12"/>
        <end position="33"/>
    </location>
</feature>
<reference evidence="4" key="1">
    <citation type="submission" date="2014-09" db="EMBL/GenBank/DDBJ databases">
        <title>Vibrio variabilis JCM 19239. (C206) whole genome shotgun sequence.</title>
        <authorList>
            <person name="Sawabe T."/>
            <person name="Meirelles P."/>
            <person name="Nakanishi M."/>
            <person name="Sayaka M."/>
            <person name="Hattori M."/>
            <person name="Ohkuma M."/>
        </authorList>
    </citation>
    <scope>NUCLEOTIDE SEQUENCE [LARGE SCALE GENOMIC DNA]</scope>
    <source>
        <strain evidence="4">JCM 19239</strain>
    </source>
</reference>
<evidence type="ECO:0000313" key="4">
    <source>
        <dbReference type="Proteomes" id="UP000029223"/>
    </source>
</evidence>
<feature type="domain" description="DUF112" evidence="2">
    <location>
        <begin position="2"/>
        <end position="40"/>
    </location>
</feature>
<evidence type="ECO:0000259" key="2">
    <source>
        <dbReference type="Pfam" id="PF01970"/>
    </source>
</evidence>
<dbReference type="Proteomes" id="UP000029223">
    <property type="component" value="Unassembled WGS sequence"/>
</dbReference>
<comment type="caution">
    <text evidence="3">The sequence shown here is derived from an EMBL/GenBank/DDBJ whole genome shotgun (WGS) entry which is preliminary data.</text>
</comment>
<gene>
    <name evidence="3" type="ORF">JCM19239_6210</name>
</gene>
<keyword evidence="1" id="KW-0812">Transmembrane</keyword>
<name>A0ABQ0JQY6_9VIBR</name>
<evidence type="ECO:0000256" key="1">
    <source>
        <dbReference type="SAM" id="Phobius"/>
    </source>
</evidence>
<keyword evidence="1" id="KW-1133">Transmembrane helix</keyword>
<proteinExistence type="predicted"/>
<dbReference type="InterPro" id="IPR002823">
    <property type="entry name" value="DUF112_TM"/>
</dbReference>
<keyword evidence="4" id="KW-1185">Reference proteome</keyword>
<dbReference type="EMBL" id="BBMS01000110">
    <property type="protein sequence ID" value="GAL30770.1"/>
    <property type="molecule type" value="Genomic_DNA"/>
</dbReference>
<dbReference type="Pfam" id="PF01970">
    <property type="entry name" value="TctA"/>
    <property type="match status" value="1"/>
</dbReference>
<organism evidence="3 4">
    <name type="scientific">Vibrio variabilis</name>
    <dbReference type="NCBI Taxonomy" id="990271"/>
    <lineage>
        <taxon>Bacteria</taxon>
        <taxon>Pseudomonadati</taxon>
        <taxon>Pseudomonadota</taxon>
        <taxon>Gammaproteobacteria</taxon>
        <taxon>Vibrionales</taxon>
        <taxon>Vibrionaceae</taxon>
        <taxon>Vibrio</taxon>
    </lineage>
</organism>
<sequence>MRFTFDYMNLFSGINFIPVMIGLFAMSQALIGVEEMMKNPKPRVK</sequence>
<keyword evidence="1" id="KW-0472">Membrane</keyword>